<evidence type="ECO:0000256" key="1">
    <source>
        <dbReference type="SAM" id="Coils"/>
    </source>
</evidence>
<keyword evidence="3" id="KW-1185">Reference proteome</keyword>
<reference evidence="2 3" key="1">
    <citation type="journal article" date="2011" name="Stand. Genomic Sci.">
        <title>Complete genome sequence of Nitratifractor salsuginis type strain (E9I37-1).</title>
        <authorList>
            <person name="Anderson I."/>
            <person name="Sikorski J."/>
            <person name="Zeytun A."/>
            <person name="Nolan M."/>
            <person name="Lapidus A."/>
            <person name="Lucas S."/>
            <person name="Hammon N."/>
            <person name="Deshpande S."/>
            <person name="Cheng J.F."/>
            <person name="Tapia R."/>
            <person name="Han C."/>
            <person name="Goodwin L."/>
            <person name="Pitluck S."/>
            <person name="Liolios K."/>
            <person name="Pagani I."/>
            <person name="Ivanova N."/>
            <person name="Huntemann M."/>
            <person name="Mavromatis K."/>
            <person name="Ovchinikova G."/>
            <person name="Pati A."/>
            <person name="Chen A."/>
            <person name="Palaniappan K."/>
            <person name="Land M."/>
            <person name="Hauser L."/>
            <person name="Brambilla E.M."/>
            <person name="Ngatchou-Djao O.D."/>
            <person name="Rohde M."/>
            <person name="Tindall B.J."/>
            <person name="Goker M."/>
            <person name="Detter J.C."/>
            <person name="Woyke T."/>
            <person name="Bristow J."/>
            <person name="Eisen J.A."/>
            <person name="Markowitz V."/>
            <person name="Hugenholtz P."/>
            <person name="Klenk H.P."/>
            <person name="Kyrpides N.C."/>
        </authorList>
    </citation>
    <scope>NUCLEOTIDE SEQUENCE [LARGE SCALE GENOMIC DNA]</scope>
    <source>
        <strain evidence="3">DSM 16511 / JCM 12458 / E9I37-1</strain>
    </source>
</reference>
<dbReference type="Proteomes" id="UP000008633">
    <property type="component" value="Chromosome"/>
</dbReference>
<dbReference type="eggNOG" id="ENOG5031350">
    <property type="taxonomic scope" value="Bacteria"/>
</dbReference>
<dbReference type="KEGG" id="nsa:Nitsa_0673"/>
<proteinExistence type="predicted"/>
<dbReference type="HOGENOM" id="CLU_2650790_0_0_7"/>
<protein>
    <submittedName>
        <fullName evidence="2">Uncharacterized protein</fullName>
    </submittedName>
</protein>
<dbReference type="AlphaFoldDB" id="E6X1T3"/>
<sequence length="83" mass="9750">MIEFVKKMTEWMLEKEGELAKKCAIDPQVIEQQIEKIEAKKEELHRQCQENEEELEHILTRLKWLKAEALKCDVKPNENTGGA</sequence>
<name>E6X1T3_NITSE</name>
<dbReference type="OrthoDB" id="5368564at2"/>
<organism evidence="2 3">
    <name type="scientific">Nitratifractor salsuginis (strain DSM 16511 / JCM 12458 / E9I37-1)</name>
    <dbReference type="NCBI Taxonomy" id="749222"/>
    <lineage>
        <taxon>Bacteria</taxon>
        <taxon>Pseudomonadati</taxon>
        <taxon>Campylobacterota</taxon>
        <taxon>Epsilonproteobacteria</taxon>
        <taxon>Campylobacterales</taxon>
        <taxon>Sulfurovaceae</taxon>
        <taxon>Nitratifractor</taxon>
    </lineage>
</organism>
<evidence type="ECO:0000313" key="3">
    <source>
        <dbReference type="Proteomes" id="UP000008633"/>
    </source>
</evidence>
<accession>E6X1T3</accession>
<gene>
    <name evidence="2" type="ordered locus">Nitsa_0673</name>
</gene>
<evidence type="ECO:0000313" key="2">
    <source>
        <dbReference type="EMBL" id="ADV45941.1"/>
    </source>
</evidence>
<dbReference type="EMBL" id="CP002452">
    <property type="protein sequence ID" value="ADV45941.1"/>
    <property type="molecule type" value="Genomic_DNA"/>
</dbReference>
<reference evidence="3" key="2">
    <citation type="submission" date="2011-01" db="EMBL/GenBank/DDBJ databases">
        <title>The complete genome of Nitratifractor salsuginis DSM 16511.</title>
        <authorList>
            <consortium name="US DOE Joint Genome Institute (JGI-PGF)"/>
            <person name="Lucas S."/>
            <person name="Copeland A."/>
            <person name="Lapidus A."/>
            <person name="Bruce D."/>
            <person name="Goodwin L."/>
            <person name="Pitluck S."/>
            <person name="Kyrpides N."/>
            <person name="Mavromatis K."/>
            <person name="Ivanova N."/>
            <person name="Mikhailova N."/>
            <person name="Zeytun A."/>
            <person name="Detter J.C."/>
            <person name="Tapia R."/>
            <person name="Han C."/>
            <person name="Land M."/>
            <person name="Hauser L."/>
            <person name="Markowitz V."/>
            <person name="Cheng J.-F."/>
            <person name="Hugenholtz P."/>
            <person name="Woyke T."/>
            <person name="Wu D."/>
            <person name="Tindall B."/>
            <person name="Schuetze A."/>
            <person name="Brambilla E."/>
            <person name="Klenk H.-P."/>
            <person name="Eisen J.A."/>
        </authorList>
    </citation>
    <scope>NUCLEOTIDE SEQUENCE [LARGE SCALE GENOMIC DNA]</scope>
    <source>
        <strain evidence="3">DSM 16511 / JCM 12458 / E9I37-1</strain>
    </source>
</reference>
<dbReference type="STRING" id="749222.Nitsa_0673"/>
<keyword evidence="1" id="KW-0175">Coiled coil</keyword>
<dbReference type="RefSeq" id="WP_013553635.1">
    <property type="nucleotide sequence ID" value="NC_014935.1"/>
</dbReference>
<feature type="coiled-coil region" evidence="1">
    <location>
        <begin position="30"/>
        <end position="68"/>
    </location>
</feature>